<dbReference type="PANTHER" id="PTHR47926:SF347">
    <property type="entry name" value="PENTATRICOPEPTIDE REPEAT-CONTAINING PROTEIN"/>
    <property type="match status" value="1"/>
</dbReference>
<dbReference type="FunFam" id="1.25.40.10:FF:000090">
    <property type="entry name" value="Pentatricopeptide repeat-containing protein, chloroplastic"/>
    <property type="match status" value="1"/>
</dbReference>
<dbReference type="GO" id="GO:0009451">
    <property type="term" value="P:RNA modification"/>
    <property type="evidence" value="ECO:0007669"/>
    <property type="project" value="InterPro"/>
</dbReference>
<organism evidence="3 4">
    <name type="scientific">Macleaya cordata</name>
    <name type="common">Five-seeded plume-poppy</name>
    <name type="synonym">Bocconia cordata</name>
    <dbReference type="NCBI Taxonomy" id="56857"/>
    <lineage>
        <taxon>Eukaryota</taxon>
        <taxon>Viridiplantae</taxon>
        <taxon>Streptophyta</taxon>
        <taxon>Embryophyta</taxon>
        <taxon>Tracheophyta</taxon>
        <taxon>Spermatophyta</taxon>
        <taxon>Magnoliopsida</taxon>
        <taxon>Ranunculales</taxon>
        <taxon>Papaveraceae</taxon>
        <taxon>Papaveroideae</taxon>
        <taxon>Macleaya</taxon>
    </lineage>
</organism>
<dbReference type="Pfam" id="PF20431">
    <property type="entry name" value="E_motif"/>
    <property type="match status" value="1"/>
</dbReference>
<dbReference type="FunFam" id="1.25.40.10:FF:000382">
    <property type="entry name" value="Pentatricopeptide repeat-containing protein"/>
    <property type="match status" value="1"/>
</dbReference>
<dbReference type="EMBL" id="MVGT01004287">
    <property type="protein sequence ID" value="OVA00827.1"/>
    <property type="molecule type" value="Genomic_DNA"/>
</dbReference>
<sequence>MISLKSSFLLLHKRIGQARYMFDEIPHGGDLLSLNSLLSLHVRRNDPHSAWDLFHKRHHEHSNFDSYTFTPILKACAALSDIKRGQQVHGLVIKTGIDSETITKTAILDMYSKCGYFYDSLLVFEEMKLKDIVTWNAMISSFLRQGLAKEALGYFLEMQREGIEFNGFTLCSVLKACAFLSSSMQGKQIHALVIVIGYNSIVFETALVDFYSDSGLIGEAVKVFWNLNCSKDDAIYNSLISGCVKNRKYKEAFSILSEMKKPNVIALTSVLVACSENSNLLKGKQIHCMAILFGFDSDTQLSNAILDMYAKCGDILNARSVFDRIAHRNVVSWTSIIDAYGTQGLGDEALELFEKMEENCSVSPNDVTFLSVLSACGHSGLVEKGRKCFVLMKEKYGIDPGPEHYACYIDLLGRASLIEEVWSLYDGISKNSSKLTGAVWAALLNACRVSLDVVRGEFAAKRLFELEPEKPGNYVLLSNFYAAIGREDRKEELRILMRQKGLIKEAGSSWITV</sequence>
<reference evidence="3 4" key="1">
    <citation type="journal article" date="2017" name="Mol. Plant">
        <title>The Genome of Medicinal Plant Macleaya cordata Provides New Insights into Benzylisoquinoline Alkaloids Metabolism.</title>
        <authorList>
            <person name="Liu X."/>
            <person name="Liu Y."/>
            <person name="Huang P."/>
            <person name="Ma Y."/>
            <person name="Qing Z."/>
            <person name="Tang Q."/>
            <person name="Cao H."/>
            <person name="Cheng P."/>
            <person name="Zheng Y."/>
            <person name="Yuan Z."/>
            <person name="Zhou Y."/>
            <person name="Liu J."/>
            <person name="Tang Z."/>
            <person name="Zhuo Y."/>
            <person name="Zhang Y."/>
            <person name="Yu L."/>
            <person name="Huang J."/>
            <person name="Yang P."/>
            <person name="Peng Q."/>
            <person name="Zhang J."/>
            <person name="Jiang W."/>
            <person name="Zhang Z."/>
            <person name="Lin K."/>
            <person name="Ro D.K."/>
            <person name="Chen X."/>
            <person name="Xiong X."/>
            <person name="Shang Y."/>
            <person name="Huang S."/>
            <person name="Zeng J."/>
        </authorList>
    </citation>
    <scope>NUCLEOTIDE SEQUENCE [LARGE SCALE GENOMIC DNA]</scope>
    <source>
        <strain evidence="4">cv. BLH2017</strain>
        <tissue evidence="3">Root</tissue>
    </source>
</reference>
<feature type="repeat" description="PPR" evidence="2">
    <location>
        <begin position="131"/>
        <end position="165"/>
    </location>
</feature>
<dbReference type="OMA" id="HARPCAA"/>
<keyword evidence="4" id="KW-1185">Reference proteome</keyword>
<dbReference type="OrthoDB" id="428771at2759"/>
<dbReference type="Pfam" id="PF01535">
    <property type="entry name" value="PPR"/>
    <property type="match status" value="1"/>
</dbReference>
<evidence type="ECO:0000313" key="3">
    <source>
        <dbReference type="EMBL" id="OVA00827.1"/>
    </source>
</evidence>
<dbReference type="NCBIfam" id="TIGR00756">
    <property type="entry name" value="PPR"/>
    <property type="match status" value="4"/>
</dbReference>
<dbReference type="FunCoup" id="A0A200PRH1">
    <property type="interactions" value="68"/>
</dbReference>
<dbReference type="InterPro" id="IPR011990">
    <property type="entry name" value="TPR-like_helical_dom_sf"/>
</dbReference>
<dbReference type="InterPro" id="IPR002885">
    <property type="entry name" value="PPR_rpt"/>
</dbReference>
<evidence type="ECO:0000256" key="2">
    <source>
        <dbReference type="PROSITE-ProRule" id="PRU00708"/>
    </source>
</evidence>
<comment type="caution">
    <text evidence="3">The sequence shown here is derived from an EMBL/GenBank/DDBJ whole genome shotgun (WGS) entry which is preliminary data.</text>
</comment>
<keyword evidence="1" id="KW-0677">Repeat</keyword>
<evidence type="ECO:0000256" key="1">
    <source>
        <dbReference type="ARBA" id="ARBA00022737"/>
    </source>
</evidence>
<dbReference type="Pfam" id="PF13041">
    <property type="entry name" value="PPR_2"/>
    <property type="match status" value="2"/>
</dbReference>
<feature type="repeat" description="PPR" evidence="2">
    <location>
        <begin position="232"/>
        <end position="266"/>
    </location>
</feature>
<dbReference type="Proteomes" id="UP000195402">
    <property type="component" value="Unassembled WGS sequence"/>
</dbReference>
<dbReference type="PANTHER" id="PTHR47926">
    <property type="entry name" value="PENTATRICOPEPTIDE REPEAT-CONTAINING PROTEIN"/>
    <property type="match status" value="1"/>
</dbReference>
<name>A0A200PRH1_MACCD</name>
<accession>A0A200PRH1</accession>
<dbReference type="Gene3D" id="1.25.40.10">
    <property type="entry name" value="Tetratricopeptide repeat domain"/>
    <property type="match status" value="3"/>
</dbReference>
<dbReference type="InterPro" id="IPR046848">
    <property type="entry name" value="E_motif"/>
</dbReference>
<proteinExistence type="predicted"/>
<dbReference type="InterPro" id="IPR046960">
    <property type="entry name" value="PPR_At4g14850-like_plant"/>
</dbReference>
<dbReference type="GO" id="GO:0003723">
    <property type="term" value="F:RNA binding"/>
    <property type="evidence" value="ECO:0007669"/>
    <property type="project" value="InterPro"/>
</dbReference>
<gene>
    <name evidence="3" type="ORF">BVC80_9083g140</name>
</gene>
<feature type="repeat" description="PPR" evidence="2">
    <location>
        <begin position="329"/>
        <end position="359"/>
    </location>
</feature>
<dbReference type="InParanoid" id="A0A200PRH1"/>
<dbReference type="PROSITE" id="PS51375">
    <property type="entry name" value="PPR"/>
    <property type="match status" value="3"/>
</dbReference>
<protein>
    <submittedName>
        <fullName evidence="3">Pentatricopeptide repeat</fullName>
    </submittedName>
</protein>
<dbReference type="AlphaFoldDB" id="A0A200PRH1"/>
<evidence type="ECO:0000313" key="4">
    <source>
        <dbReference type="Proteomes" id="UP000195402"/>
    </source>
</evidence>